<evidence type="ECO:0000256" key="6">
    <source>
        <dbReference type="PIRSR" id="PIRSR601382-2"/>
    </source>
</evidence>
<dbReference type="PANTHER" id="PTHR45679">
    <property type="entry name" value="ER DEGRADATION-ENHANCING ALPHA-MANNOSIDASE-LIKE PROTEIN 2"/>
    <property type="match status" value="1"/>
</dbReference>
<evidence type="ECO:0000259" key="8">
    <source>
        <dbReference type="Pfam" id="PF02225"/>
    </source>
</evidence>
<dbReference type="InParanoid" id="J4H4V4"/>
<feature type="active site" evidence="5">
    <location>
        <position position="341"/>
    </location>
</feature>
<keyword evidence="4" id="KW-0325">Glycoprotein</keyword>
<reference evidence="9 10" key="1">
    <citation type="journal article" date="2012" name="Appl. Environ. Microbiol.">
        <title>Short-read sequencing for genomic analysis of the brown rot fungus Fibroporia radiculosa.</title>
        <authorList>
            <person name="Tang J.D."/>
            <person name="Perkins A.D."/>
            <person name="Sonstegard T.S."/>
            <person name="Schroeder S.G."/>
            <person name="Burgess S.C."/>
            <person name="Diehl S.V."/>
        </authorList>
    </citation>
    <scope>NUCLEOTIDE SEQUENCE [LARGE SCALE GENOMIC DNA]</scope>
    <source>
        <strain evidence="9 10">TFFH 294</strain>
    </source>
</reference>
<dbReference type="Gene3D" id="3.50.30.30">
    <property type="match status" value="1"/>
</dbReference>
<feature type="binding site" evidence="6">
    <location>
        <position position="427"/>
    </location>
    <ligand>
        <name>Ca(2+)</name>
        <dbReference type="ChEBI" id="CHEBI:29108"/>
    </ligand>
</feature>
<dbReference type="InterPro" id="IPR001382">
    <property type="entry name" value="Glyco_hydro_47"/>
</dbReference>
<dbReference type="HOGENOM" id="CLU_003818_2_1_1"/>
<proteinExistence type="inferred from homology"/>
<dbReference type="Gene3D" id="1.50.10.10">
    <property type="match status" value="1"/>
</dbReference>
<dbReference type="GO" id="GO:0004571">
    <property type="term" value="F:mannosyl-oligosaccharide 1,2-alpha-mannosidase activity"/>
    <property type="evidence" value="ECO:0007669"/>
    <property type="project" value="InterPro"/>
</dbReference>
<dbReference type="Pfam" id="PF02225">
    <property type="entry name" value="PA"/>
    <property type="match status" value="1"/>
</dbReference>
<dbReference type="STRING" id="599839.J4H4V4"/>
<comment type="similarity">
    <text evidence="2 7">Belongs to the glycosyl hydrolase 47 family.</text>
</comment>
<gene>
    <name evidence="9" type="ORF">FIBRA_07874</name>
</gene>
<evidence type="ECO:0000256" key="4">
    <source>
        <dbReference type="ARBA" id="ARBA00023180"/>
    </source>
</evidence>
<dbReference type="GO" id="GO:1904380">
    <property type="term" value="P:endoplasmic reticulum mannose trimming"/>
    <property type="evidence" value="ECO:0007669"/>
    <property type="project" value="InterPro"/>
</dbReference>
<feature type="active site" description="Proton donor" evidence="5">
    <location>
        <position position="322"/>
    </location>
</feature>
<organism evidence="9 10">
    <name type="scientific">Fibroporia radiculosa</name>
    <dbReference type="NCBI Taxonomy" id="599839"/>
    <lineage>
        <taxon>Eukaryota</taxon>
        <taxon>Fungi</taxon>
        <taxon>Dikarya</taxon>
        <taxon>Basidiomycota</taxon>
        <taxon>Agaricomycotina</taxon>
        <taxon>Agaricomycetes</taxon>
        <taxon>Polyporales</taxon>
        <taxon>Fibroporiaceae</taxon>
        <taxon>Fibroporia</taxon>
    </lineage>
</organism>
<evidence type="ECO:0000256" key="7">
    <source>
        <dbReference type="RuleBase" id="RU361193"/>
    </source>
</evidence>
<dbReference type="InterPro" id="IPR012341">
    <property type="entry name" value="6hp_glycosidase-like_sf"/>
</dbReference>
<dbReference type="SUPFAM" id="SSF52025">
    <property type="entry name" value="PA domain"/>
    <property type="match status" value="1"/>
</dbReference>
<sequence length="825" mass="92318">MNHEPDCLPAFPLDELAPLSCKGRGPDWHNPANIGTNDVAGNFSITLVDALDTFIVLNDRPGFEAAVRNVINWVSFDVDTKPQVFETTIRALGGLLSGHLFANQTGQPFHLPWYRGELLAMAHDLGHRLLPAFATPTGIPYARLNLRHGLIKGESFDTCAAGAGSLILEFGTLSRLTGDARFEKAAYKAFFALWNRKSDIGLVGNTINSWTGSWLHPEICSIGAGIDSFFEYALKWYIMSGEVEFLDVWQEAYAAVMRYVRAPDGFSYRNVNLYTGDAAYSTFDSLSAFWPGLQILAGDIENAIKSHMTYWNIWRKHSGLPEVWDMNFRQATSLQYPLRPEFVESTWYLYRATHDPFYLDVGARILFDITTRAKVDCGLATIKDLRTNAREDRMESFVLSETLKYLYLLFDEANPLHTDDSNYVLSTEGHILWLDRDRLKPISAARRKLRGVEHHQCPEYQPPLIAFDDWTGESGLSVGIRARSDADYIRELVGVRPSDQDATAWFPGGWCELPKMSLFSYDFILSPGGQNVPEDINPTSEKLVHVSDGYTLYNVSGIRAHIVSRLDGKGYDVTKLGPYAVKTGQLVYVRDPNLNLAPLDMKDAFKRGGISRNPEVRLRFNLDYVDPLFQMQTTLREPVTEFTVTASTAFFGGDPTIYDPDPISGVSSLRFGHGEGVQVLRVPENPYGCVPYTQRFDGDAVIVKRGECTFLEKLVFAREAGASGVIVLSDEEIYINPTADAPELAEVGEIIKDVVVVVLRRSGGKVVSEMLDAAERLRIARIVVSVQPEAQPTLDHGKDYQDTLKDNHRVLYLNGHPLLNTRLMV</sequence>
<feature type="domain" description="PA" evidence="8">
    <location>
        <begin position="685"/>
        <end position="738"/>
    </location>
</feature>
<evidence type="ECO:0000256" key="5">
    <source>
        <dbReference type="PIRSR" id="PIRSR601382-1"/>
    </source>
</evidence>
<dbReference type="EC" id="3.2.1.-" evidence="7"/>
<dbReference type="GO" id="GO:0016020">
    <property type="term" value="C:membrane"/>
    <property type="evidence" value="ECO:0007669"/>
    <property type="project" value="InterPro"/>
</dbReference>
<dbReference type="InterPro" id="IPR044674">
    <property type="entry name" value="EDEM1/2/3"/>
</dbReference>
<evidence type="ECO:0000256" key="3">
    <source>
        <dbReference type="ARBA" id="ARBA00022824"/>
    </source>
</evidence>
<dbReference type="EMBL" id="HE797199">
    <property type="protein sequence ID" value="CCM05644.1"/>
    <property type="molecule type" value="Genomic_DNA"/>
</dbReference>
<dbReference type="FunCoup" id="J4H4V4">
    <property type="interactions" value="326"/>
</dbReference>
<dbReference type="AlphaFoldDB" id="J4H4V4"/>
<accession>J4H4V4</accession>
<keyword evidence="6" id="KW-0479">Metal-binding</keyword>
<dbReference type="GeneID" id="24100555"/>
<dbReference type="InterPro" id="IPR046450">
    <property type="entry name" value="PA_dom_sf"/>
</dbReference>
<feature type="active site" description="Proton donor" evidence="5">
    <location>
        <position position="86"/>
    </location>
</feature>
<evidence type="ECO:0000256" key="2">
    <source>
        <dbReference type="ARBA" id="ARBA00007658"/>
    </source>
</evidence>
<dbReference type="OrthoDB" id="8118055at2759"/>
<evidence type="ECO:0000313" key="10">
    <source>
        <dbReference type="Proteomes" id="UP000006352"/>
    </source>
</evidence>
<dbReference type="PANTHER" id="PTHR45679:SF5">
    <property type="entry name" value="ER DEGRADATION-ENHANCING ALPHA-MANNOSIDASE-LIKE PROTEIN 1"/>
    <property type="match status" value="1"/>
</dbReference>
<dbReference type="RefSeq" id="XP_012184927.1">
    <property type="nucleotide sequence ID" value="XM_012329537.1"/>
</dbReference>
<dbReference type="PRINTS" id="PR00747">
    <property type="entry name" value="GLYHDRLASE47"/>
</dbReference>
<dbReference type="InterPro" id="IPR003137">
    <property type="entry name" value="PA_domain"/>
</dbReference>
<dbReference type="GO" id="GO:0044322">
    <property type="term" value="C:endoplasmic reticulum quality control compartment"/>
    <property type="evidence" value="ECO:0007669"/>
    <property type="project" value="GOC"/>
</dbReference>
<keyword evidence="7" id="KW-0326">Glycosidase</keyword>
<dbReference type="Proteomes" id="UP000006352">
    <property type="component" value="Unassembled WGS sequence"/>
</dbReference>
<keyword evidence="6" id="KW-0106">Calcium</keyword>
<evidence type="ECO:0000313" key="9">
    <source>
        <dbReference type="EMBL" id="CCM05644.1"/>
    </source>
</evidence>
<keyword evidence="3" id="KW-0256">Endoplasmic reticulum</keyword>
<evidence type="ECO:0000256" key="1">
    <source>
        <dbReference type="ARBA" id="ARBA00004240"/>
    </source>
</evidence>
<keyword evidence="10" id="KW-1185">Reference proteome</keyword>
<protein>
    <recommendedName>
        <fullName evidence="7">alpha-1,2-Mannosidase</fullName>
        <ecNumber evidence="7">3.2.1.-</ecNumber>
    </recommendedName>
</protein>
<keyword evidence="7" id="KW-0378">Hydrolase</keyword>
<name>J4H4V4_9APHY</name>
<comment type="subcellular location">
    <subcellularLocation>
        <location evidence="1">Endoplasmic reticulum</location>
    </subcellularLocation>
</comment>
<dbReference type="GO" id="GO:0005975">
    <property type="term" value="P:carbohydrate metabolic process"/>
    <property type="evidence" value="ECO:0007669"/>
    <property type="project" value="InterPro"/>
</dbReference>
<dbReference type="Pfam" id="PF01532">
    <property type="entry name" value="Glyco_hydro_47"/>
    <property type="match status" value="1"/>
</dbReference>
<dbReference type="InterPro" id="IPR036026">
    <property type="entry name" value="Seven-hairpin_glycosidases"/>
</dbReference>
<comment type="cofactor">
    <cofactor evidence="6">
        <name>Ca(2+)</name>
        <dbReference type="ChEBI" id="CHEBI:29108"/>
    </cofactor>
</comment>
<dbReference type="SUPFAM" id="SSF48225">
    <property type="entry name" value="Seven-hairpin glycosidases"/>
    <property type="match status" value="1"/>
</dbReference>
<dbReference type="GO" id="GO:0005509">
    <property type="term" value="F:calcium ion binding"/>
    <property type="evidence" value="ECO:0007669"/>
    <property type="project" value="InterPro"/>
</dbReference>
<dbReference type="GO" id="GO:0036503">
    <property type="term" value="P:ERAD pathway"/>
    <property type="evidence" value="ECO:0007669"/>
    <property type="project" value="UniProtKB-ARBA"/>
</dbReference>
<feature type="active site" evidence="5">
    <location>
        <position position="227"/>
    </location>
</feature>